<comment type="subcellular location">
    <subcellularLocation>
        <location evidence="1 9">Cell inner membrane</location>
        <topology evidence="1 9">Multi-pass membrane protein</topology>
    </subcellularLocation>
</comment>
<dbReference type="PANTHER" id="PTHR35011">
    <property type="entry name" value="2,3-DIKETO-L-GULONATE TRAP TRANSPORTER SMALL PERMEASE PROTEIN YIAM"/>
    <property type="match status" value="1"/>
</dbReference>
<name>A0A366HKK9_9BURK</name>
<dbReference type="GO" id="GO:0022857">
    <property type="term" value="F:transmembrane transporter activity"/>
    <property type="evidence" value="ECO:0007669"/>
    <property type="project" value="UniProtKB-UniRule"/>
</dbReference>
<dbReference type="GO" id="GO:0015740">
    <property type="term" value="P:C4-dicarboxylate transport"/>
    <property type="evidence" value="ECO:0007669"/>
    <property type="project" value="TreeGrafter"/>
</dbReference>
<comment type="function">
    <text evidence="9">Part of the tripartite ATP-independent periplasmic (TRAP) transport system.</text>
</comment>
<comment type="caution">
    <text evidence="11">The sequence shown here is derived from an EMBL/GenBank/DDBJ whole genome shotgun (WGS) entry which is preliminary data.</text>
</comment>
<evidence type="ECO:0000256" key="4">
    <source>
        <dbReference type="ARBA" id="ARBA00022519"/>
    </source>
</evidence>
<keyword evidence="6 9" id="KW-1133">Transmembrane helix</keyword>
<dbReference type="GO" id="GO:0005886">
    <property type="term" value="C:plasma membrane"/>
    <property type="evidence" value="ECO:0007669"/>
    <property type="project" value="UniProtKB-SubCell"/>
</dbReference>
<organism evidence="11 12">
    <name type="scientific">Eoetvoesiella caeni</name>
    <dbReference type="NCBI Taxonomy" id="645616"/>
    <lineage>
        <taxon>Bacteria</taxon>
        <taxon>Pseudomonadati</taxon>
        <taxon>Pseudomonadota</taxon>
        <taxon>Betaproteobacteria</taxon>
        <taxon>Burkholderiales</taxon>
        <taxon>Alcaligenaceae</taxon>
        <taxon>Eoetvoesiella</taxon>
    </lineage>
</organism>
<evidence type="ECO:0000256" key="7">
    <source>
        <dbReference type="ARBA" id="ARBA00023136"/>
    </source>
</evidence>
<dbReference type="AlphaFoldDB" id="A0A366HKK9"/>
<reference evidence="11 12" key="1">
    <citation type="submission" date="2018-06" db="EMBL/GenBank/DDBJ databases">
        <title>Genomic Encyclopedia of Type Strains, Phase IV (KMG-IV): sequencing the most valuable type-strain genomes for metagenomic binning, comparative biology and taxonomic classification.</title>
        <authorList>
            <person name="Goeker M."/>
        </authorList>
    </citation>
    <scope>NUCLEOTIDE SEQUENCE [LARGE SCALE GENOMIC DNA]</scope>
    <source>
        <strain evidence="11 12">DSM 25520</strain>
    </source>
</reference>
<dbReference type="PANTHER" id="PTHR35011:SF10">
    <property type="entry name" value="TRAP TRANSPORTER SMALL PERMEASE PROTEIN"/>
    <property type="match status" value="1"/>
</dbReference>
<evidence type="ECO:0000256" key="3">
    <source>
        <dbReference type="ARBA" id="ARBA00022475"/>
    </source>
</evidence>
<evidence type="ECO:0000256" key="5">
    <source>
        <dbReference type="ARBA" id="ARBA00022692"/>
    </source>
</evidence>
<gene>
    <name evidence="11" type="ORF">DFR37_101212</name>
</gene>
<evidence type="ECO:0000313" key="12">
    <source>
        <dbReference type="Proteomes" id="UP000253628"/>
    </source>
</evidence>
<sequence length="161" mass="17362">MSLSTLHRHAFTFSELLAGCAIAGLLLLAMVTTLDILLRYLFASPIHGLADVTALAAAVLLAACMPYVVASRGNIMIDFLGRLLGRQAHRGLNLLGATITGLFFAAMAWQCARFALDMKANGEVMAILRWPVWPWWTVVAGFIALTTLIAFATLTDQGEPT</sequence>
<accession>A0A366HKK9</accession>
<feature type="domain" description="Tripartite ATP-independent periplasmic transporters DctQ component" evidence="10">
    <location>
        <begin position="28"/>
        <end position="154"/>
    </location>
</feature>
<dbReference type="RefSeq" id="WP_170139798.1">
    <property type="nucleotide sequence ID" value="NZ_JACCEU010000001.1"/>
</dbReference>
<feature type="transmembrane region" description="Helical" evidence="9">
    <location>
        <begin position="91"/>
        <end position="115"/>
    </location>
</feature>
<evidence type="ECO:0000313" key="11">
    <source>
        <dbReference type="EMBL" id="RBP43087.1"/>
    </source>
</evidence>
<keyword evidence="3" id="KW-1003">Cell membrane</keyword>
<evidence type="ECO:0000256" key="1">
    <source>
        <dbReference type="ARBA" id="ARBA00004429"/>
    </source>
</evidence>
<proteinExistence type="inferred from homology"/>
<evidence type="ECO:0000256" key="6">
    <source>
        <dbReference type="ARBA" id="ARBA00022989"/>
    </source>
</evidence>
<dbReference type="EMBL" id="QNRQ01000001">
    <property type="protein sequence ID" value="RBP43087.1"/>
    <property type="molecule type" value="Genomic_DNA"/>
</dbReference>
<dbReference type="Proteomes" id="UP000253628">
    <property type="component" value="Unassembled WGS sequence"/>
</dbReference>
<feature type="transmembrane region" description="Helical" evidence="9">
    <location>
        <begin position="48"/>
        <end position="70"/>
    </location>
</feature>
<keyword evidence="4 9" id="KW-0997">Cell inner membrane</keyword>
<evidence type="ECO:0000256" key="2">
    <source>
        <dbReference type="ARBA" id="ARBA00022448"/>
    </source>
</evidence>
<comment type="subunit">
    <text evidence="9">The complex comprises the extracytoplasmic solute receptor protein and the two transmembrane proteins.</text>
</comment>
<keyword evidence="5 9" id="KW-0812">Transmembrane</keyword>
<evidence type="ECO:0000256" key="9">
    <source>
        <dbReference type="RuleBase" id="RU369079"/>
    </source>
</evidence>
<evidence type="ECO:0000259" key="10">
    <source>
        <dbReference type="Pfam" id="PF04290"/>
    </source>
</evidence>
<dbReference type="InterPro" id="IPR007387">
    <property type="entry name" value="TRAP_DctQ"/>
</dbReference>
<dbReference type="InterPro" id="IPR055348">
    <property type="entry name" value="DctQ"/>
</dbReference>
<dbReference type="Pfam" id="PF04290">
    <property type="entry name" value="DctQ"/>
    <property type="match status" value="1"/>
</dbReference>
<feature type="transmembrane region" description="Helical" evidence="9">
    <location>
        <begin position="135"/>
        <end position="154"/>
    </location>
</feature>
<protein>
    <recommendedName>
        <fullName evidence="9">TRAP transporter small permease protein</fullName>
    </recommendedName>
</protein>
<comment type="similarity">
    <text evidence="8 9">Belongs to the TRAP transporter small permease family.</text>
</comment>
<keyword evidence="7 9" id="KW-0472">Membrane</keyword>
<feature type="transmembrane region" description="Helical" evidence="9">
    <location>
        <begin position="16"/>
        <end position="42"/>
    </location>
</feature>
<keyword evidence="2 9" id="KW-0813">Transport</keyword>
<keyword evidence="12" id="KW-1185">Reference proteome</keyword>
<evidence type="ECO:0000256" key="8">
    <source>
        <dbReference type="ARBA" id="ARBA00038436"/>
    </source>
</evidence>